<dbReference type="PANTHER" id="PTHR42972:SF8">
    <property type="entry name" value="POLYHYDROXYBUTYRATE DEPOLYMERASE"/>
    <property type="match status" value="1"/>
</dbReference>
<protein>
    <submittedName>
        <fullName evidence="1">Uncharacterized protein</fullName>
    </submittedName>
</protein>
<proteinExistence type="predicted"/>
<dbReference type="InterPro" id="IPR029058">
    <property type="entry name" value="AB_hydrolase_fold"/>
</dbReference>
<dbReference type="SUPFAM" id="SSF53474">
    <property type="entry name" value="alpha/beta-Hydrolases"/>
    <property type="match status" value="1"/>
</dbReference>
<keyword evidence="2" id="KW-1185">Reference proteome</keyword>
<accession>A0A1R2BID7</accession>
<dbReference type="AlphaFoldDB" id="A0A1R2BID7"/>
<organism evidence="1 2">
    <name type="scientific">Stentor coeruleus</name>
    <dbReference type="NCBI Taxonomy" id="5963"/>
    <lineage>
        <taxon>Eukaryota</taxon>
        <taxon>Sar</taxon>
        <taxon>Alveolata</taxon>
        <taxon>Ciliophora</taxon>
        <taxon>Postciliodesmatophora</taxon>
        <taxon>Heterotrichea</taxon>
        <taxon>Heterotrichida</taxon>
        <taxon>Stentoridae</taxon>
        <taxon>Stentor</taxon>
    </lineage>
</organism>
<dbReference type="PANTHER" id="PTHR42972">
    <property type="entry name" value="TOL-PAL SYSTEM PROTEIN TOLB"/>
    <property type="match status" value="1"/>
</dbReference>
<evidence type="ECO:0000313" key="2">
    <source>
        <dbReference type="Proteomes" id="UP000187209"/>
    </source>
</evidence>
<reference evidence="1 2" key="1">
    <citation type="submission" date="2016-11" db="EMBL/GenBank/DDBJ databases">
        <title>The macronuclear genome of Stentor coeruleus: a giant cell with tiny introns.</title>
        <authorList>
            <person name="Slabodnick M."/>
            <person name="Ruby J.G."/>
            <person name="Reiff S.B."/>
            <person name="Swart E.C."/>
            <person name="Gosai S."/>
            <person name="Prabakaran S."/>
            <person name="Witkowska E."/>
            <person name="Larue G.E."/>
            <person name="Fisher S."/>
            <person name="Freeman R.M."/>
            <person name="Gunawardena J."/>
            <person name="Chu W."/>
            <person name="Stover N.A."/>
            <person name="Gregory B.D."/>
            <person name="Nowacki M."/>
            <person name="Derisi J."/>
            <person name="Roy S.W."/>
            <person name="Marshall W.F."/>
            <person name="Sood P."/>
        </authorList>
    </citation>
    <scope>NUCLEOTIDE SEQUENCE [LARGE SCALE GENOMIC DNA]</scope>
    <source>
        <strain evidence="1">WM001</strain>
    </source>
</reference>
<comment type="caution">
    <text evidence="1">The sequence shown here is derived from an EMBL/GenBank/DDBJ whole genome shotgun (WGS) entry which is preliminary data.</text>
</comment>
<gene>
    <name evidence="1" type="ORF">SteCoe_24123</name>
</gene>
<dbReference type="EMBL" id="MPUH01000628">
    <property type="protein sequence ID" value="OMJ76501.1"/>
    <property type="molecule type" value="Genomic_DNA"/>
</dbReference>
<sequence length="315" mass="34832">MVALFLLFVSEVYGFNYTVSGFGSGANFAHQLHIAHSGTVIGAGLVAPSPYYCAMGSMARAATACRVNSYLLNLESMILYTINAATASSIDNVKDISNDRVFILSGLYDKTVPQSTVSVTLQYYQNFITNSYKIDSVFNLFAGHGWVTDNAGGPCWASTAPFIINCGYDMASYMLTFLIGNLNPKTLQIPTNLMSFDQSDYVDIWQAGLSTRGFVYLPQYCVTNNDCFIHMAFHGCRQNYDMVGDVFVRESGLNEWAESNKIIVIYPQTVATSGNLDGCWDYWGYTGANYTYQSGLQIYAVNQMAIKPPHVLWSN</sequence>
<name>A0A1R2BID7_9CILI</name>
<dbReference type="Gene3D" id="3.40.50.1820">
    <property type="entry name" value="alpha/beta hydrolase"/>
    <property type="match status" value="1"/>
</dbReference>
<dbReference type="Proteomes" id="UP000187209">
    <property type="component" value="Unassembled WGS sequence"/>
</dbReference>
<evidence type="ECO:0000313" key="1">
    <source>
        <dbReference type="EMBL" id="OMJ76501.1"/>
    </source>
</evidence>
<dbReference type="OrthoDB" id="10264969at2759"/>